<gene>
    <name evidence="8" type="ORF">KP79_PYT15195</name>
</gene>
<dbReference type="AlphaFoldDB" id="A0A210QZH9"/>
<dbReference type="InterPro" id="IPR007110">
    <property type="entry name" value="Ig-like_dom"/>
</dbReference>
<proteinExistence type="predicted"/>
<dbReference type="InterPro" id="IPR003598">
    <property type="entry name" value="Ig_sub2"/>
</dbReference>
<evidence type="ECO:0000313" key="9">
    <source>
        <dbReference type="Proteomes" id="UP000242188"/>
    </source>
</evidence>
<keyword evidence="9" id="KW-1185">Reference proteome</keyword>
<evidence type="ECO:0000256" key="6">
    <source>
        <dbReference type="SAM" id="SignalP"/>
    </source>
</evidence>
<dbReference type="InterPro" id="IPR013106">
    <property type="entry name" value="Ig_V-set"/>
</dbReference>
<dbReference type="InterPro" id="IPR013783">
    <property type="entry name" value="Ig-like_fold"/>
</dbReference>
<organism evidence="8 9">
    <name type="scientific">Mizuhopecten yessoensis</name>
    <name type="common">Japanese scallop</name>
    <name type="synonym">Patinopecten yessoensis</name>
    <dbReference type="NCBI Taxonomy" id="6573"/>
    <lineage>
        <taxon>Eukaryota</taxon>
        <taxon>Metazoa</taxon>
        <taxon>Spiralia</taxon>
        <taxon>Lophotrochozoa</taxon>
        <taxon>Mollusca</taxon>
        <taxon>Bivalvia</taxon>
        <taxon>Autobranchia</taxon>
        <taxon>Pteriomorphia</taxon>
        <taxon>Pectinida</taxon>
        <taxon>Pectinoidea</taxon>
        <taxon>Pectinidae</taxon>
        <taxon>Mizuhopecten</taxon>
    </lineage>
</organism>
<dbReference type="PANTHER" id="PTHR12231">
    <property type="entry name" value="CTX-RELATED TYPE I TRANSMEMBRANE PROTEIN"/>
    <property type="match status" value="1"/>
</dbReference>
<keyword evidence="2" id="KW-0677">Repeat</keyword>
<keyword evidence="1 6" id="KW-0732">Signal</keyword>
<accession>A0A210QZH9</accession>
<dbReference type="Proteomes" id="UP000242188">
    <property type="component" value="Unassembled WGS sequence"/>
</dbReference>
<dbReference type="Gene3D" id="2.60.40.10">
    <property type="entry name" value="Immunoglobulins"/>
    <property type="match status" value="3"/>
</dbReference>
<dbReference type="Pfam" id="PF13927">
    <property type="entry name" value="Ig_3"/>
    <property type="match status" value="1"/>
</dbReference>
<dbReference type="InterPro" id="IPR051170">
    <property type="entry name" value="Neural/epithelial_adhesion"/>
</dbReference>
<comment type="caution">
    <text evidence="8">The sequence shown here is derived from an EMBL/GenBank/DDBJ whole genome shotgun (WGS) entry which is preliminary data.</text>
</comment>
<name>A0A210QZH9_MIZYE</name>
<dbReference type="InterPro" id="IPR013098">
    <property type="entry name" value="Ig_I-set"/>
</dbReference>
<evidence type="ECO:0000256" key="2">
    <source>
        <dbReference type="ARBA" id="ARBA00022737"/>
    </source>
</evidence>
<feature type="region of interest" description="Disordered" evidence="5">
    <location>
        <begin position="328"/>
        <end position="350"/>
    </location>
</feature>
<protein>
    <submittedName>
        <fullName evidence="8">Protein CEPU-1</fullName>
    </submittedName>
</protein>
<feature type="domain" description="Ig-like" evidence="7">
    <location>
        <begin position="29"/>
        <end position="121"/>
    </location>
</feature>
<feature type="signal peptide" evidence="6">
    <location>
        <begin position="1"/>
        <end position="23"/>
    </location>
</feature>
<dbReference type="Pfam" id="PF07686">
    <property type="entry name" value="V-set"/>
    <property type="match status" value="1"/>
</dbReference>
<feature type="domain" description="Ig-like" evidence="7">
    <location>
        <begin position="225"/>
        <end position="319"/>
    </location>
</feature>
<dbReference type="SUPFAM" id="SSF48726">
    <property type="entry name" value="Immunoglobulin"/>
    <property type="match status" value="3"/>
</dbReference>
<evidence type="ECO:0000256" key="5">
    <source>
        <dbReference type="SAM" id="MobiDB-lite"/>
    </source>
</evidence>
<dbReference type="PROSITE" id="PS50835">
    <property type="entry name" value="IG_LIKE"/>
    <property type="match status" value="3"/>
</dbReference>
<dbReference type="SMART" id="SM00409">
    <property type="entry name" value="IG"/>
    <property type="match status" value="3"/>
</dbReference>
<dbReference type="PANTHER" id="PTHR12231:SF253">
    <property type="entry name" value="DPR-INTERACTING PROTEIN ETA, ISOFORM B-RELATED"/>
    <property type="match status" value="1"/>
</dbReference>
<sequence>MLFYRHFWIAGFSVLAVLENTSSDIVETPIFDTRAENVTVLAGETATLPCQVESLGKKYMVVWMSPKMILISNGDRRLMDDDRMSVERPYDPDWNLHIRKVRYDDRGMYRCTLNTNPVSVKAVHLRVDVAPDINEEWSSSNTVVNEGTTVELHCNASGVPTPNIRWYRKTKYTSATEKEPIGTPGEILFIHNISRYCDGIYECVASNGVAEDESKEIRVDVQFKPEVRLLTKRMGHYLGKETILSCVISASPQAEVFWRKGDKKLVTEYGKYRSDVFHDRPHTLTLNLQIYNLQKEDFGNYTCEASNKLGGDTENMLLYEYPVRRAEVPTSTLPPGKANIRGGSGAGTTTTFPRFNNQITAYNKFNRNGPVEMEWNGANSYFGFPVLLRTLVWTLCIAVYNLSSFT</sequence>
<dbReference type="Pfam" id="PF07679">
    <property type="entry name" value="I-set"/>
    <property type="match status" value="1"/>
</dbReference>
<dbReference type="OrthoDB" id="10012075at2759"/>
<dbReference type="EMBL" id="NEDP02001165">
    <property type="protein sequence ID" value="OWF54122.1"/>
    <property type="molecule type" value="Genomic_DNA"/>
</dbReference>
<dbReference type="InterPro" id="IPR003599">
    <property type="entry name" value="Ig_sub"/>
</dbReference>
<dbReference type="CDD" id="cd00096">
    <property type="entry name" value="Ig"/>
    <property type="match status" value="1"/>
</dbReference>
<dbReference type="STRING" id="6573.A0A210QZH9"/>
<evidence type="ECO:0000313" key="8">
    <source>
        <dbReference type="EMBL" id="OWF54122.1"/>
    </source>
</evidence>
<keyword evidence="4" id="KW-0393">Immunoglobulin domain</keyword>
<reference evidence="8 9" key="1">
    <citation type="journal article" date="2017" name="Nat. Ecol. Evol.">
        <title>Scallop genome provides insights into evolution of bilaterian karyotype and development.</title>
        <authorList>
            <person name="Wang S."/>
            <person name="Zhang J."/>
            <person name="Jiao W."/>
            <person name="Li J."/>
            <person name="Xun X."/>
            <person name="Sun Y."/>
            <person name="Guo X."/>
            <person name="Huan P."/>
            <person name="Dong B."/>
            <person name="Zhang L."/>
            <person name="Hu X."/>
            <person name="Sun X."/>
            <person name="Wang J."/>
            <person name="Zhao C."/>
            <person name="Wang Y."/>
            <person name="Wang D."/>
            <person name="Huang X."/>
            <person name="Wang R."/>
            <person name="Lv J."/>
            <person name="Li Y."/>
            <person name="Zhang Z."/>
            <person name="Liu B."/>
            <person name="Lu W."/>
            <person name="Hui Y."/>
            <person name="Liang J."/>
            <person name="Zhou Z."/>
            <person name="Hou R."/>
            <person name="Li X."/>
            <person name="Liu Y."/>
            <person name="Li H."/>
            <person name="Ning X."/>
            <person name="Lin Y."/>
            <person name="Zhao L."/>
            <person name="Xing Q."/>
            <person name="Dou J."/>
            <person name="Li Y."/>
            <person name="Mao J."/>
            <person name="Guo H."/>
            <person name="Dou H."/>
            <person name="Li T."/>
            <person name="Mu C."/>
            <person name="Jiang W."/>
            <person name="Fu Q."/>
            <person name="Fu X."/>
            <person name="Miao Y."/>
            <person name="Liu J."/>
            <person name="Yu Q."/>
            <person name="Li R."/>
            <person name="Liao H."/>
            <person name="Li X."/>
            <person name="Kong Y."/>
            <person name="Jiang Z."/>
            <person name="Chourrout D."/>
            <person name="Li R."/>
            <person name="Bao Z."/>
        </authorList>
    </citation>
    <scope>NUCLEOTIDE SEQUENCE [LARGE SCALE GENOMIC DNA]</scope>
    <source>
        <strain evidence="8 9">PY_sf001</strain>
    </source>
</reference>
<evidence type="ECO:0000256" key="4">
    <source>
        <dbReference type="ARBA" id="ARBA00023319"/>
    </source>
</evidence>
<keyword evidence="3" id="KW-1015">Disulfide bond</keyword>
<dbReference type="SMART" id="SM00408">
    <property type="entry name" value="IGc2"/>
    <property type="match status" value="3"/>
</dbReference>
<dbReference type="InterPro" id="IPR036179">
    <property type="entry name" value="Ig-like_dom_sf"/>
</dbReference>
<dbReference type="GO" id="GO:0043005">
    <property type="term" value="C:neuron projection"/>
    <property type="evidence" value="ECO:0007669"/>
    <property type="project" value="TreeGrafter"/>
</dbReference>
<evidence type="ECO:0000256" key="1">
    <source>
        <dbReference type="ARBA" id="ARBA00022729"/>
    </source>
</evidence>
<feature type="chain" id="PRO_5012939467" evidence="6">
    <location>
        <begin position="24"/>
        <end position="406"/>
    </location>
</feature>
<evidence type="ECO:0000256" key="3">
    <source>
        <dbReference type="ARBA" id="ARBA00023157"/>
    </source>
</evidence>
<evidence type="ECO:0000259" key="7">
    <source>
        <dbReference type="PROSITE" id="PS50835"/>
    </source>
</evidence>
<feature type="domain" description="Ig-like" evidence="7">
    <location>
        <begin position="131"/>
        <end position="220"/>
    </location>
</feature>